<keyword evidence="2" id="KW-1133">Transmembrane helix</keyword>
<feature type="region of interest" description="Disordered" evidence="1">
    <location>
        <begin position="84"/>
        <end position="163"/>
    </location>
</feature>
<keyword evidence="2" id="KW-0472">Membrane</keyword>
<gene>
    <name evidence="3" type="ORF">METZ01_LOCUS312940</name>
</gene>
<accession>A0A382NG95</accession>
<name>A0A382NG95_9ZZZZ</name>
<organism evidence="3">
    <name type="scientific">marine metagenome</name>
    <dbReference type="NCBI Taxonomy" id="408172"/>
    <lineage>
        <taxon>unclassified sequences</taxon>
        <taxon>metagenomes</taxon>
        <taxon>ecological metagenomes</taxon>
    </lineage>
</organism>
<evidence type="ECO:0000256" key="2">
    <source>
        <dbReference type="SAM" id="Phobius"/>
    </source>
</evidence>
<feature type="non-terminal residue" evidence="3">
    <location>
        <position position="163"/>
    </location>
</feature>
<proteinExistence type="predicted"/>
<evidence type="ECO:0000313" key="3">
    <source>
        <dbReference type="EMBL" id="SVC60086.1"/>
    </source>
</evidence>
<feature type="compositionally biased region" description="Polar residues" evidence="1">
    <location>
        <begin position="122"/>
        <end position="134"/>
    </location>
</feature>
<protein>
    <submittedName>
        <fullName evidence="3">Uncharacterized protein</fullName>
    </submittedName>
</protein>
<dbReference type="EMBL" id="UINC01100203">
    <property type="protein sequence ID" value="SVC60086.1"/>
    <property type="molecule type" value="Genomic_DNA"/>
</dbReference>
<dbReference type="AlphaFoldDB" id="A0A382NG95"/>
<evidence type="ECO:0000256" key="1">
    <source>
        <dbReference type="SAM" id="MobiDB-lite"/>
    </source>
</evidence>
<sequence>MQNPPSNSLTTPVALIIVATAMVISTLIFVFVGNSQTEEQALGLANNSVAVAGSPPEKGLQFNRLPQPDVDRNAHPNLGKLRAFMAGKKAGSKPRFLGKGKPYLYGERQGNSKPRISGKSKPGSSAERQGNSRPRFSGKGKPGSGAERQGNSRPRFSGKGKPG</sequence>
<reference evidence="3" key="1">
    <citation type="submission" date="2018-05" db="EMBL/GenBank/DDBJ databases">
        <authorList>
            <person name="Lanie J.A."/>
            <person name="Ng W.-L."/>
            <person name="Kazmierczak K.M."/>
            <person name="Andrzejewski T.M."/>
            <person name="Davidsen T.M."/>
            <person name="Wayne K.J."/>
            <person name="Tettelin H."/>
            <person name="Glass J.I."/>
            <person name="Rusch D."/>
            <person name="Podicherti R."/>
            <person name="Tsui H.-C.T."/>
            <person name="Winkler M.E."/>
        </authorList>
    </citation>
    <scope>NUCLEOTIDE SEQUENCE</scope>
</reference>
<keyword evidence="2" id="KW-0812">Transmembrane</keyword>
<feature type="transmembrane region" description="Helical" evidence="2">
    <location>
        <begin position="12"/>
        <end position="32"/>
    </location>
</feature>